<evidence type="ECO:0008006" key="4">
    <source>
        <dbReference type="Google" id="ProtNLM"/>
    </source>
</evidence>
<keyword evidence="3" id="KW-1185">Reference proteome</keyword>
<evidence type="ECO:0000313" key="3">
    <source>
        <dbReference type="Proteomes" id="UP001218218"/>
    </source>
</evidence>
<name>A0AAD7AT67_9AGAR</name>
<evidence type="ECO:0000313" key="2">
    <source>
        <dbReference type="EMBL" id="KAJ7367565.1"/>
    </source>
</evidence>
<gene>
    <name evidence="2" type="ORF">DFH08DRAFT_828829</name>
</gene>
<evidence type="ECO:0000256" key="1">
    <source>
        <dbReference type="SAM" id="SignalP"/>
    </source>
</evidence>
<comment type="caution">
    <text evidence="2">The sequence shown here is derived from an EMBL/GenBank/DDBJ whole genome shotgun (WGS) entry which is preliminary data.</text>
</comment>
<feature type="signal peptide" evidence="1">
    <location>
        <begin position="1"/>
        <end position="22"/>
    </location>
</feature>
<protein>
    <recommendedName>
        <fullName evidence="4">Secreted protein</fullName>
    </recommendedName>
</protein>
<dbReference type="AlphaFoldDB" id="A0AAD7AT67"/>
<proteinExistence type="predicted"/>
<sequence length="74" mass="8120">MAFQRLCTAALVALTMFTKTSMHFDRDTANRSVKGQPVKNGRSSGRRCGVTEVLDSIEYSRFITSKQASKSSTG</sequence>
<dbReference type="Proteomes" id="UP001218218">
    <property type="component" value="Unassembled WGS sequence"/>
</dbReference>
<dbReference type="EMBL" id="JARIHO010000001">
    <property type="protein sequence ID" value="KAJ7367565.1"/>
    <property type="molecule type" value="Genomic_DNA"/>
</dbReference>
<keyword evidence="1" id="KW-0732">Signal</keyword>
<reference evidence="2" key="1">
    <citation type="submission" date="2023-03" db="EMBL/GenBank/DDBJ databases">
        <title>Massive genome expansion in bonnet fungi (Mycena s.s.) driven by repeated elements and novel gene families across ecological guilds.</title>
        <authorList>
            <consortium name="Lawrence Berkeley National Laboratory"/>
            <person name="Harder C.B."/>
            <person name="Miyauchi S."/>
            <person name="Viragh M."/>
            <person name="Kuo A."/>
            <person name="Thoen E."/>
            <person name="Andreopoulos B."/>
            <person name="Lu D."/>
            <person name="Skrede I."/>
            <person name="Drula E."/>
            <person name="Henrissat B."/>
            <person name="Morin E."/>
            <person name="Kohler A."/>
            <person name="Barry K."/>
            <person name="LaButti K."/>
            <person name="Morin E."/>
            <person name="Salamov A."/>
            <person name="Lipzen A."/>
            <person name="Mereny Z."/>
            <person name="Hegedus B."/>
            <person name="Baldrian P."/>
            <person name="Stursova M."/>
            <person name="Weitz H."/>
            <person name="Taylor A."/>
            <person name="Grigoriev I.V."/>
            <person name="Nagy L.G."/>
            <person name="Martin F."/>
            <person name="Kauserud H."/>
        </authorList>
    </citation>
    <scope>NUCLEOTIDE SEQUENCE</scope>
    <source>
        <strain evidence="2">CBHHK002</strain>
    </source>
</reference>
<organism evidence="2 3">
    <name type="scientific">Mycena albidolilacea</name>
    <dbReference type="NCBI Taxonomy" id="1033008"/>
    <lineage>
        <taxon>Eukaryota</taxon>
        <taxon>Fungi</taxon>
        <taxon>Dikarya</taxon>
        <taxon>Basidiomycota</taxon>
        <taxon>Agaricomycotina</taxon>
        <taxon>Agaricomycetes</taxon>
        <taxon>Agaricomycetidae</taxon>
        <taxon>Agaricales</taxon>
        <taxon>Marasmiineae</taxon>
        <taxon>Mycenaceae</taxon>
        <taxon>Mycena</taxon>
    </lineage>
</organism>
<accession>A0AAD7AT67</accession>
<feature type="chain" id="PRO_5042026376" description="Secreted protein" evidence="1">
    <location>
        <begin position="23"/>
        <end position="74"/>
    </location>
</feature>